<protein>
    <submittedName>
        <fullName evidence="1">Uncharacterized protein</fullName>
    </submittedName>
</protein>
<sequence>MDASVLRTMIDMITSNVGDGGPKIILQIIAVIWERRSVVSTAPYLPDGNQFETMAVRRATPNISLMYFDLVWWMMNDSEKERSQTRNRRNWLNNAWSF</sequence>
<keyword evidence="2" id="KW-1185">Reference proteome</keyword>
<proteinExistence type="predicted"/>
<evidence type="ECO:0000313" key="2">
    <source>
        <dbReference type="Proteomes" id="UP001307889"/>
    </source>
</evidence>
<accession>A0ABN7B2F3</accession>
<name>A0ABN7B2F3_9HEMI</name>
<gene>
    <name evidence="1" type="ORF">NTJ_10616</name>
</gene>
<dbReference type="Proteomes" id="UP001307889">
    <property type="component" value="Chromosome 8"/>
</dbReference>
<organism evidence="1 2">
    <name type="scientific">Nesidiocoris tenuis</name>
    <dbReference type="NCBI Taxonomy" id="355587"/>
    <lineage>
        <taxon>Eukaryota</taxon>
        <taxon>Metazoa</taxon>
        <taxon>Ecdysozoa</taxon>
        <taxon>Arthropoda</taxon>
        <taxon>Hexapoda</taxon>
        <taxon>Insecta</taxon>
        <taxon>Pterygota</taxon>
        <taxon>Neoptera</taxon>
        <taxon>Paraneoptera</taxon>
        <taxon>Hemiptera</taxon>
        <taxon>Heteroptera</taxon>
        <taxon>Panheteroptera</taxon>
        <taxon>Cimicomorpha</taxon>
        <taxon>Miridae</taxon>
        <taxon>Dicyphina</taxon>
        <taxon>Nesidiocoris</taxon>
    </lineage>
</organism>
<reference evidence="1 2" key="1">
    <citation type="submission" date="2023-09" db="EMBL/GenBank/DDBJ databases">
        <title>Nesidiocoris tenuis whole genome shotgun sequence.</title>
        <authorList>
            <person name="Shibata T."/>
            <person name="Shimoda M."/>
            <person name="Kobayashi T."/>
            <person name="Uehara T."/>
        </authorList>
    </citation>
    <scope>NUCLEOTIDE SEQUENCE [LARGE SCALE GENOMIC DNA]</scope>
    <source>
        <strain evidence="1 2">Japan</strain>
    </source>
</reference>
<dbReference type="EMBL" id="AP028916">
    <property type="protein sequence ID" value="BES97802.1"/>
    <property type="molecule type" value="Genomic_DNA"/>
</dbReference>
<evidence type="ECO:0000313" key="1">
    <source>
        <dbReference type="EMBL" id="BES97802.1"/>
    </source>
</evidence>